<accession>A0A1X2IGW3</accession>
<feature type="transmembrane region" description="Helical" evidence="7">
    <location>
        <begin position="350"/>
        <end position="372"/>
    </location>
</feature>
<evidence type="ECO:0000256" key="1">
    <source>
        <dbReference type="ARBA" id="ARBA00004141"/>
    </source>
</evidence>
<evidence type="ECO:0000256" key="6">
    <source>
        <dbReference type="SAM" id="MobiDB-lite"/>
    </source>
</evidence>
<dbReference type="PANTHER" id="PTHR43791:SF36">
    <property type="entry name" value="TRANSPORTER, PUTATIVE (AFU_ORTHOLOGUE AFUA_6G08340)-RELATED"/>
    <property type="match status" value="1"/>
</dbReference>
<keyword evidence="2" id="KW-0813">Transport</keyword>
<evidence type="ECO:0000256" key="2">
    <source>
        <dbReference type="ARBA" id="ARBA00022448"/>
    </source>
</evidence>
<gene>
    <name evidence="8" type="ORF">BCR42DRAFT_392266</name>
</gene>
<feature type="transmembrane region" description="Helical" evidence="7">
    <location>
        <begin position="378"/>
        <end position="397"/>
    </location>
</feature>
<dbReference type="Proteomes" id="UP000193560">
    <property type="component" value="Unassembled WGS sequence"/>
</dbReference>
<dbReference type="GO" id="GO:0016020">
    <property type="term" value="C:membrane"/>
    <property type="evidence" value="ECO:0007669"/>
    <property type="project" value="UniProtKB-SubCell"/>
</dbReference>
<feature type="transmembrane region" description="Helical" evidence="7">
    <location>
        <begin position="200"/>
        <end position="222"/>
    </location>
</feature>
<dbReference type="Pfam" id="PF07690">
    <property type="entry name" value="MFS_1"/>
    <property type="match status" value="1"/>
</dbReference>
<feature type="transmembrane region" description="Helical" evidence="7">
    <location>
        <begin position="409"/>
        <end position="428"/>
    </location>
</feature>
<dbReference type="EMBL" id="MCGE01000011">
    <property type="protein sequence ID" value="ORZ16300.1"/>
    <property type="molecule type" value="Genomic_DNA"/>
</dbReference>
<organism evidence="8 9">
    <name type="scientific">Absidia repens</name>
    <dbReference type="NCBI Taxonomy" id="90262"/>
    <lineage>
        <taxon>Eukaryota</taxon>
        <taxon>Fungi</taxon>
        <taxon>Fungi incertae sedis</taxon>
        <taxon>Mucoromycota</taxon>
        <taxon>Mucoromycotina</taxon>
        <taxon>Mucoromycetes</taxon>
        <taxon>Mucorales</taxon>
        <taxon>Cunninghamellaceae</taxon>
        <taxon>Absidia</taxon>
    </lineage>
</organism>
<feature type="transmembrane region" description="Helical" evidence="7">
    <location>
        <begin position="166"/>
        <end position="188"/>
    </location>
</feature>
<sequence>MFDEKKIKSSSDDMNSISTGEPHYEGSENVVYESDPFVEKKLLRKLDFWSNIGNAKLGSFEKDLHLEGNGFYQALMVFYIGNKSYASSIVSKFLFEPLSRRLSALSNSIKFGIETGVCSTSIAGTTNLAGVIAARFFLGCSEAGLGPCVPLLLSFWYKRDEMASRVSIFISASTLAGSFGGIWAYLIMDYLDQVEGLASWRWMFIIEGVPTILLGILCLLFLPNYPETASKRWLTPDEKRLAIQRGNAEGKGNNGDGLDWRQVSVALLDYKTWMISFINGAAVLCHASFSIFLPTLVKAMGFQALQAQLLSAPPYVVGCIVLLVSTAHYEMEDKETCASKLSDRINQRGIVILGCTITTVIGYTCLVIGEYIPLQYTGVILVACGINATIALGISWLSNNQFGSTRRGVSLSASNMIAQVFGLAATQIYRDSDGPTYRIGHTVCLTFSFLAIFMTLFLRYLLAQENKRRDELYGPVEKKETVVNDSEDDGSTRFRYIL</sequence>
<dbReference type="FunFam" id="1.20.1250.20:FF:000013">
    <property type="entry name" value="MFS general substrate transporter"/>
    <property type="match status" value="1"/>
</dbReference>
<dbReference type="AlphaFoldDB" id="A0A1X2IGW3"/>
<feature type="transmembrane region" description="Helical" evidence="7">
    <location>
        <begin position="309"/>
        <end position="329"/>
    </location>
</feature>
<evidence type="ECO:0000313" key="8">
    <source>
        <dbReference type="EMBL" id="ORZ16300.1"/>
    </source>
</evidence>
<keyword evidence="3 7" id="KW-0812">Transmembrane</keyword>
<evidence type="ECO:0000313" key="9">
    <source>
        <dbReference type="Proteomes" id="UP000193560"/>
    </source>
</evidence>
<keyword evidence="5 7" id="KW-0472">Membrane</keyword>
<comment type="caution">
    <text evidence="8">The sequence shown here is derived from an EMBL/GenBank/DDBJ whole genome shotgun (WGS) entry which is preliminary data.</text>
</comment>
<feature type="compositionally biased region" description="Basic and acidic residues" evidence="6">
    <location>
        <begin position="1"/>
        <end position="11"/>
    </location>
</feature>
<dbReference type="InterPro" id="IPR011701">
    <property type="entry name" value="MFS"/>
</dbReference>
<feature type="transmembrane region" description="Helical" evidence="7">
    <location>
        <begin position="277"/>
        <end position="297"/>
    </location>
</feature>
<dbReference type="GO" id="GO:0022857">
    <property type="term" value="F:transmembrane transporter activity"/>
    <property type="evidence" value="ECO:0007669"/>
    <property type="project" value="InterPro"/>
</dbReference>
<protein>
    <submittedName>
        <fullName evidence="8">Major facilitator superfamily domain-containing protein</fullName>
    </submittedName>
</protein>
<dbReference type="STRING" id="90262.A0A1X2IGW3"/>
<dbReference type="OrthoDB" id="2985014at2759"/>
<dbReference type="Gene3D" id="1.20.1250.20">
    <property type="entry name" value="MFS general substrate transporter like domains"/>
    <property type="match status" value="2"/>
</dbReference>
<proteinExistence type="predicted"/>
<dbReference type="SUPFAM" id="SSF103473">
    <property type="entry name" value="MFS general substrate transporter"/>
    <property type="match status" value="1"/>
</dbReference>
<feature type="region of interest" description="Disordered" evidence="6">
    <location>
        <begin position="1"/>
        <end position="27"/>
    </location>
</feature>
<reference evidence="8 9" key="1">
    <citation type="submission" date="2016-07" db="EMBL/GenBank/DDBJ databases">
        <title>Pervasive Adenine N6-methylation of Active Genes in Fungi.</title>
        <authorList>
            <consortium name="DOE Joint Genome Institute"/>
            <person name="Mondo S.J."/>
            <person name="Dannebaum R.O."/>
            <person name="Kuo R.C."/>
            <person name="Labutti K."/>
            <person name="Haridas S."/>
            <person name="Kuo A."/>
            <person name="Salamov A."/>
            <person name="Ahrendt S.R."/>
            <person name="Lipzen A."/>
            <person name="Sullivan W."/>
            <person name="Andreopoulos W.B."/>
            <person name="Clum A."/>
            <person name="Lindquist E."/>
            <person name="Daum C."/>
            <person name="Ramamoorthy G.K."/>
            <person name="Gryganskyi A."/>
            <person name="Culley D."/>
            <person name="Magnuson J.K."/>
            <person name="James T.Y."/>
            <person name="O'Malley M.A."/>
            <person name="Stajich J.E."/>
            <person name="Spatafora J.W."/>
            <person name="Visel A."/>
            <person name="Grigoriev I.V."/>
        </authorList>
    </citation>
    <scope>NUCLEOTIDE SEQUENCE [LARGE SCALE GENOMIC DNA]</scope>
    <source>
        <strain evidence="8 9">NRRL 1336</strain>
    </source>
</reference>
<dbReference type="InterPro" id="IPR036259">
    <property type="entry name" value="MFS_trans_sf"/>
</dbReference>
<dbReference type="PANTHER" id="PTHR43791">
    <property type="entry name" value="PERMEASE-RELATED"/>
    <property type="match status" value="1"/>
</dbReference>
<evidence type="ECO:0000256" key="7">
    <source>
        <dbReference type="SAM" id="Phobius"/>
    </source>
</evidence>
<evidence type="ECO:0000256" key="4">
    <source>
        <dbReference type="ARBA" id="ARBA00022989"/>
    </source>
</evidence>
<evidence type="ECO:0000256" key="5">
    <source>
        <dbReference type="ARBA" id="ARBA00023136"/>
    </source>
</evidence>
<keyword evidence="4 7" id="KW-1133">Transmembrane helix</keyword>
<evidence type="ECO:0000256" key="3">
    <source>
        <dbReference type="ARBA" id="ARBA00022692"/>
    </source>
</evidence>
<name>A0A1X2IGW3_9FUNG</name>
<comment type="subcellular location">
    <subcellularLocation>
        <location evidence="1">Membrane</location>
        <topology evidence="1">Multi-pass membrane protein</topology>
    </subcellularLocation>
</comment>
<keyword evidence="9" id="KW-1185">Reference proteome</keyword>
<feature type="transmembrane region" description="Helical" evidence="7">
    <location>
        <begin position="440"/>
        <end position="462"/>
    </location>
</feature>